<name>A0A5C7HH01_9ROSI</name>
<evidence type="ECO:0000313" key="1">
    <source>
        <dbReference type="EMBL" id="TXG56271.1"/>
    </source>
</evidence>
<dbReference type="Proteomes" id="UP000323000">
    <property type="component" value="Chromosome 8"/>
</dbReference>
<comment type="caution">
    <text evidence="1">The sequence shown here is derived from an EMBL/GenBank/DDBJ whole genome shotgun (WGS) entry which is preliminary data.</text>
</comment>
<organism evidence="1 2">
    <name type="scientific">Acer yangbiense</name>
    <dbReference type="NCBI Taxonomy" id="1000413"/>
    <lineage>
        <taxon>Eukaryota</taxon>
        <taxon>Viridiplantae</taxon>
        <taxon>Streptophyta</taxon>
        <taxon>Embryophyta</taxon>
        <taxon>Tracheophyta</taxon>
        <taxon>Spermatophyta</taxon>
        <taxon>Magnoliopsida</taxon>
        <taxon>eudicotyledons</taxon>
        <taxon>Gunneridae</taxon>
        <taxon>Pentapetalae</taxon>
        <taxon>rosids</taxon>
        <taxon>malvids</taxon>
        <taxon>Sapindales</taxon>
        <taxon>Sapindaceae</taxon>
        <taxon>Hippocastanoideae</taxon>
        <taxon>Acereae</taxon>
        <taxon>Acer</taxon>
    </lineage>
</organism>
<dbReference type="EMBL" id="VAHF01000008">
    <property type="protein sequence ID" value="TXG56271.1"/>
    <property type="molecule type" value="Genomic_DNA"/>
</dbReference>
<reference evidence="2" key="1">
    <citation type="journal article" date="2019" name="Gigascience">
        <title>De novo genome assembly of the endangered Acer yangbiense, a plant species with extremely small populations endemic to Yunnan Province, China.</title>
        <authorList>
            <person name="Yang J."/>
            <person name="Wariss H.M."/>
            <person name="Tao L."/>
            <person name="Zhang R."/>
            <person name="Yun Q."/>
            <person name="Hollingsworth P."/>
            <person name="Dao Z."/>
            <person name="Luo G."/>
            <person name="Guo H."/>
            <person name="Ma Y."/>
            <person name="Sun W."/>
        </authorList>
    </citation>
    <scope>NUCLEOTIDE SEQUENCE [LARGE SCALE GENOMIC DNA]</scope>
    <source>
        <strain evidence="2">cv. Malutang</strain>
    </source>
</reference>
<accession>A0A5C7HH01</accession>
<proteinExistence type="predicted"/>
<keyword evidence="2" id="KW-1185">Reference proteome</keyword>
<protein>
    <submittedName>
        <fullName evidence="1">Uncharacterized protein</fullName>
    </submittedName>
</protein>
<sequence length="82" mass="9490">MYHNYHHNSFYPCLHCHPHTYIRMCGESYKRRIKTSFDLISMQYLPTGLSLRVGIISKEHQGLQGGDGGCRTEGKHNIELIL</sequence>
<gene>
    <name evidence="1" type="ORF">EZV62_017584</name>
</gene>
<dbReference type="OrthoDB" id="765837at2759"/>
<dbReference type="AlphaFoldDB" id="A0A5C7HH01"/>
<evidence type="ECO:0000313" key="2">
    <source>
        <dbReference type="Proteomes" id="UP000323000"/>
    </source>
</evidence>